<dbReference type="Gene3D" id="3.10.20.410">
    <property type="match status" value="1"/>
</dbReference>
<evidence type="ECO:0000313" key="12">
    <source>
        <dbReference type="EMBL" id="QEM80329.2"/>
    </source>
</evidence>
<gene>
    <name evidence="12" type="ORF">E4T21_01210</name>
</gene>
<dbReference type="FunFam" id="2.60.40.3110:FF:000001">
    <property type="entry name" value="Putative fimbrial outer membrane usher"/>
    <property type="match status" value="1"/>
</dbReference>
<dbReference type="KEGG" id="hbh:E4T21_01210"/>
<evidence type="ECO:0000256" key="5">
    <source>
        <dbReference type="ARBA" id="ARBA00022692"/>
    </source>
</evidence>
<comment type="subcellular location">
    <subcellularLocation>
        <location evidence="1">Cell outer membrane</location>
        <topology evidence="1">Multi-pass membrane protein</topology>
    </subcellularLocation>
</comment>
<feature type="domain" description="PapC-like C-terminal" evidence="10">
    <location>
        <begin position="769"/>
        <end position="827"/>
    </location>
</feature>
<dbReference type="Pfam" id="PF13953">
    <property type="entry name" value="PapC_C"/>
    <property type="match status" value="1"/>
</dbReference>
<comment type="similarity">
    <text evidence="2">Belongs to the fimbrial export usher family.</text>
</comment>
<dbReference type="EMBL" id="CP038437">
    <property type="protein sequence ID" value="QEM80329.2"/>
    <property type="molecule type" value="Genomic_DNA"/>
</dbReference>
<dbReference type="InterPro" id="IPR043142">
    <property type="entry name" value="PapC-like_C_sf"/>
</dbReference>
<accession>A0A856QKA7</accession>
<dbReference type="InterPro" id="IPR042186">
    <property type="entry name" value="FimD_plug_dom"/>
</dbReference>
<feature type="signal peptide" evidence="9">
    <location>
        <begin position="1"/>
        <end position="36"/>
    </location>
</feature>
<keyword evidence="13" id="KW-1185">Reference proteome</keyword>
<dbReference type="GO" id="GO:0015473">
    <property type="term" value="F:fimbrial usher porin activity"/>
    <property type="evidence" value="ECO:0007669"/>
    <property type="project" value="InterPro"/>
</dbReference>
<evidence type="ECO:0000256" key="8">
    <source>
        <dbReference type="ARBA" id="ARBA00023237"/>
    </source>
</evidence>
<evidence type="ECO:0000313" key="13">
    <source>
        <dbReference type="Proteomes" id="UP000324285"/>
    </source>
</evidence>
<dbReference type="Pfam" id="PF00577">
    <property type="entry name" value="Usher"/>
    <property type="match status" value="1"/>
</dbReference>
<dbReference type="InterPro" id="IPR025949">
    <property type="entry name" value="PapC-like_C"/>
</dbReference>
<dbReference type="PANTHER" id="PTHR30451:SF20">
    <property type="entry name" value="FIMBRIAE USHER"/>
    <property type="match status" value="1"/>
</dbReference>
<dbReference type="Proteomes" id="UP000324285">
    <property type="component" value="Chromosome"/>
</dbReference>
<protein>
    <submittedName>
        <fullName evidence="12">Fimbrial biogenesis outer membrane usher protein</fullName>
    </submittedName>
</protein>
<evidence type="ECO:0000256" key="6">
    <source>
        <dbReference type="ARBA" id="ARBA00022729"/>
    </source>
</evidence>
<evidence type="ECO:0000256" key="2">
    <source>
        <dbReference type="ARBA" id="ARBA00008064"/>
    </source>
</evidence>
<evidence type="ECO:0000256" key="7">
    <source>
        <dbReference type="ARBA" id="ARBA00023136"/>
    </source>
</evidence>
<evidence type="ECO:0000259" key="11">
    <source>
        <dbReference type="Pfam" id="PF13954"/>
    </source>
</evidence>
<dbReference type="InterPro" id="IPR000015">
    <property type="entry name" value="Fimb_usher"/>
</dbReference>
<evidence type="ECO:0000256" key="1">
    <source>
        <dbReference type="ARBA" id="ARBA00004571"/>
    </source>
</evidence>
<evidence type="ECO:0000256" key="9">
    <source>
        <dbReference type="SAM" id="SignalP"/>
    </source>
</evidence>
<dbReference type="Pfam" id="PF13954">
    <property type="entry name" value="PapC_N"/>
    <property type="match status" value="1"/>
</dbReference>
<dbReference type="Gene3D" id="2.60.40.3110">
    <property type="match status" value="1"/>
</dbReference>
<keyword evidence="8" id="KW-0998">Cell outer membrane</keyword>
<dbReference type="InterPro" id="IPR037224">
    <property type="entry name" value="PapC_N_sf"/>
</dbReference>
<evidence type="ECO:0000256" key="3">
    <source>
        <dbReference type="ARBA" id="ARBA00022448"/>
    </source>
</evidence>
<dbReference type="Gene3D" id="2.60.40.2610">
    <property type="entry name" value="Outer membrane usher protein FimD, plug domain"/>
    <property type="match status" value="1"/>
</dbReference>
<name>A0A856QKA7_9GAMM</name>
<feature type="chain" id="PRO_5032350616" evidence="9">
    <location>
        <begin position="37"/>
        <end position="846"/>
    </location>
</feature>
<keyword evidence="7" id="KW-0472">Membrane</keyword>
<proteinExistence type="inferred from homology"/>
<dbReference type="GO" id="GO:0009279">
    <property type="term" value="C:cell outer membrane"/>
    <property type="evidence" value="ECO:0007669"/>
    <property type="project" value="UniProtKB-SubCell"/>
</dbReference>
<organism evidence="12 13">
    <name type="scientific">Halomonas binhaiensis</name>
    <dbReference type="NCBI Taxonomy" id="2562282"/>
    <lineage>
        <taxon>Bacteria</taxon>
        <taxon>Pseudomonadati</taxon>
        <taxon>Pseudomonadota</taxon>
        <taxon>Gammaproteobacteria</taxon>
        <taxon>Oceanospirillales</taxon>
        <taxon>Halomonadaceae</taxon>
        <taxon>Halomonas</taxon>
    </lineage>
</organism>
<reference evidence="12" key="1">
    <citation type="submission" date="2021-02" db="EMBL/GenBank/DDBJ databases">
        <title>Strain Y2R2, a novel species of the genus Halomonas.</title>
        <authorList>
            <person name="Huang H."/>
        </authorList>
    </citation>
    <scope>NUCLEOTIDE SEQUENCE</scope>
    <source>
        <strain evidence="12">Y2R2</strain>
    </source>
</reference>
<keyword evidence="6 9" id="KW-0732">Signal</keyword>
<keyword evidence="4" id="KW-1134">Transmembrane beta strand</keyword>
<dbReference type="InterPro" id="IPR025885">
    <property type="entry name" value="PapC_N"/>
</dbReference>
<dbReference type="AlphaFoldDB" id="A0A856QKA7"/>
<dbReference type="Gene3D" id="2.60.40.2070">
    <property type="match status" value="1"/>
</dbReference>
<dbReference type="RefSeq" id="WP_205423437.1">
    <property type="nucleotide sequence ID" value="NZ_CP038437.2"/>
</dbReference>
<keyword evidence="3" id="KW-0813">Transport</keyword>
<evidence type="ECO:0000259" key="10">
    <source>
        <dbReference type="Pfam" id="PF13953"/>
    </source>
</evidence>
<keyword evidence="5" id="KW-0812">Transmembrane</keyword>
<dbReference type="GO" id="GO:0009297">
    <property type="term" value="P:pilus assembly"/>
    <property type="evidence" value="ECO:0007669"/>
    <property type="project" value="InterPro"/>
</dbReference>
<evidence type="ECO:0000256" key="4">
    <source>
        <dbReference type="ARBA" id="ARBA00022452"/>
    </source>
</evidence>
<sequence>MPYSTAIGRPIGHGKLRLFPLALAVGLALATGAAWAAAPDDKGKGVVTFNSAFLRGLGQDIDISRYSQAGAIPSGSYDLNVQMNDDAYLQQKVRVEDTEEGEPRFCFSTGDVMRWGAKLDQLPDQAKVEQQLASDCIVAEELIPGASFHMDLASLSGTLSIPQAYAGRVKRGYVDPSEWSQGITAGLLGYHANVVHSDNDDTDSTDYNINLNAGFNLAGWRLRHNGNYSDSSLDDDGGHYNTLNTYAQKDVDRWQSQLTLGEYFTPGSDFDSIPFTGVQLSSDDSMLPESERGFAPVIRGTAQTNAKVTVRQSGNTIYETSVSPGVFIIDDLYATGYAGDLEVTVTEADGSEHSFTVPFASVVQMLRPGASRFNLAGGRYRDDNLEDDLWFTQASYRRGINNALTLYGGSILAEDYRSGLAGVAVGTSLGAVALDVTLSQAENLPDSQDDDSMSGSSYRLSYSKRLVATGTNFALAAYRYSTEDFLSFADYARLREGDMDSSSLRERNRFQLNISQPLGRAGDLNVSGITRNYWDERSSTTTFQVGYNKSFRWGSLGLTASRDLQDDEARNTYMATASIPIGSGARRPTWTTSLTQDGEGSGLARTQLSGVAGENNQMGYGVYASYANDDDRQGLGGNLSYRTGMAQLGATYSQDGDYRQYSANASGTLVAHSGGLVFSPDRSETMALVVAEGASGASLNQGTGNRLDSDGEAIRAGLTPYRYNSVGIDPKGLPTDVELNAAMQQVAPRRGAVVRLDFATTQGKPLLLRIQNGDVPFGAEVLDEEGKNVSLVGQGGMIFIRGEYPELKVVWGRGNANSCYLIYSVPKDDRNMPYPQVEAQCLPVSA</sequence>
<dbReference type="SUPFAM" id="SSF141729">
    <property type="entry name" value="FimD N-terminal domain-like"/>
    <property type="match status" value="1"/>
</dbReference>
<dbReference type="PANTHER" id="PTHR30451">
    <property type="entry name" value="OUTER MEMBRANE USHER PROTEIN"/>
    <property type="match status" value="1"/>
</dbReference>
<feature type="domain" description="PapC N-terminal" evidence="11">
    <location>
        <begin position="48"/>
        <end position="193"/>
    </location>
</feature>